<dbReference type="Pfam" id="PF03775">
    <property type="entry name" value="MinC_C"/>
    <property type="match status" value="1"/>
</dbReference>
<dbReference type="Gene3D" id="2.160.20.70">
    <property type="match status" value="1"/>
</dbReference>
<evidence type="ECO:0000256" key="5">
    <source>
        <dbReference type="ARBA" id="ARBA00025606"/>
    </source>
</evidence>
<keyword evidence="10" id="KW-1185">Reference proteome</keyword>
<dbReference type="HAMAP" id="MF_00267">
    <property type="entry name" value="MinC"/>
    <property type="match status" value="1"/>
</dbReference>
<evidence type="ECO:0000259" key="7">
    <source>
        <dbReference type="Pfam" id="PF03775"/>
    </source>
</evidence>
<organism evidence="9 10">
    <name type="scientific">Raoultella terrigena</name>
    <name type="common">Klebsiella terrigena</name>
    <dbReference type="NCBI Taxonomy" id="577"/>
    <lineage>
        <taxon>Bacteria</taxon>
        <taxon>Pseudomonadati</taxon>
        <taxon>Pseudomonadota</taxon>
        <taxon>Gammaproteobacteria</taxon>
        <taxon>Enterobacterales</taxon>
        <taxon>Enterobacteriaceae</taxon>
        <taxon>Klebsiella/Raoultella group</taxon>
        <taxon>Raoultella</taxon>
    </lineage>
</organism>
<accession>A0A7Z8Z8P7</accession>
<feature type="domain" description="Septum formation inhibitor MinC C-terminal" evidence="7">
    <location>
        <begin position="129"/>
        <end position="228"/>
    </location>
</feature>
<evidence type="ECO:0000313" key="9">
    <source>
        <dbReference type="EMBL" id="VED48837.1"/>
    </source>
</evidence>
<reference evidence="9 10" key="1">
    <citation type="submission" date="2018-12" db="EMBL/GenBank/DDBJ databases">
        <authorList>
            <consortium name="Pathogen Informatics"/>
        </authorList>
    </citation>
    <scope>NUCLEOTIDE SEQUENCE [LARGE SCALE GENOMIC DNA]</scope>
    <source>
        <strain evidence="9 10">NCTC9997</strain>
    </source>
</reference>
<comment type="function">
    <text evidence="5 6">Cell division inhibitor that blocks the formation of polar Z ring septums. Rapidly oscillates between the poles of the cell to destabilize FtsZ filaments that have formed before they mature into polar Z rings. Prevents FtsZ polymerization.</text>
</comment>
<evidence type="ECO:0000313" key="10">
    <source>
        <dbReference type="Proteomes" id="UP000267630"/>
    </source>
</evidence>
<dbReference type="Pfam" id="PF05209">
    <property type="entry name" value="MinC_N"/>
    <property type="match status" value="1"/>
</dbReference>
<dbReference type="InterPro" id="IPR005526">
    <property type="entry name" value="Septum_form_inhib_MinC_C"/>
</dbReference>
<dbReference type="Proteomes" id="UP000267630">
    <property type="component" value="Chromosome 3"/>
</dbReference>
<dbReference type="GO" id="GO:1901891">
    <property type="term" value="P:regulation of cell septum assembly"/>
    <property type="evidence" value="ECO:0007669"/>
    <property type="project" value="InterPro"/>
</dbReference>
<dbReference type="InterPro" id="IPR007874">
    <property type="entry name" value="MinC_N"/>
</dbReference>
<dbReference type="SUPFAM" id="SSF63848">
    <property type="entry name" value="Cell-division inhibitor MinC, C-terminal domain"/>
    <property type="match status" value="1"/>
</dbReference>
<dbReference type="InterPro" id="IPR013033">
    <property type="entry name" value="MinC"/>
</dbReference>
<name>A0A7Z8Z8P7_RAOTE</name>
<dbReference type="GO" id="GO:0000917">
    <property type="term" value="P:division septum assembly"/>
    <property type="evidence" value="ECO:0007669"/>
    <property type="project" value="UniProtKB-KW"/>
</dbReference>
<dbReference type="EMBL" id="LR134253">
    <property type="protein sequence ID" value="VED48837.1"/>
    <property type="molecule type" value="Genomic_DNA"/>
</dbReference>
<evidence type="ECO:0000256" key="4">
    <source>
        <dbReference type="ARBA" id="ARBA00023306"/>
    </source>
</evidence>
<keyword evidence="4 6" id="KW-0131">Cell cycle</keyword>
<evidence type="ECO:0000256" key="2">
    <source>
        <dbReference type="ARBA" id="ARBA00022618"/>
    </source>
</evidence>
<dbReference type="PANTHER" id="PTHR34108:SF1">
    <property type="entry name" value="SEPTUM SITE-DETERMINING PROTEIN MINC"/>
    <property type="match status" value="1"/>
</dbReference>
<feature type="domain" description="Septum formation inhibitor MinC N-terminal" evidence="8">
    <location>
        <begin position="6"/>
        <end position="74"/>
    </location>
</feature>
<protein>
    <recommendedName>
        <fullName evidence="6">Probable septum site-determining protein MinC</fullName>
    </recommendedName>
</protein>
<evidence type="ECO:0000256" key="1">
    <source>
        <dbReference type="ARBA" id="ARBA00006291"/>
    </source>
</evidence>
<dbReference type="GO" id="GO:0000902">
    <property type="term" value="P:cell morphogenesis"/>
    <property type="evidence" value="ECO:0007669"/>
    <property type="project" value="InterPro"/>
</dbReference>
<comment type="similarity">
    <text evidence="1 6">Belongs to the MinC family.</text>
</comment>
<evidence type="ECO:0000256" key="6">
    <source>
        <dbReference type="HAMAP-Rule" id="MF_00267"/>
    </source>
</evidence>
<dbReference type="PANTHER" id="PTHR34108">
    <property type="entry name" value="SEPTUM SITE-DETERMINING PROTEIN MINC"/>
    <property type="match status" value="1"/>
</dbReference>
<dbReference type="InterPro" id="IPR016098">
    <property type="entry name" value="CAP/MinC_C"/>
</dbReference>
<gene>
    <name evidence="6 9" type="primary">minC</name>
    <name evidence="9" type="ORF">NCTC9997_02443</name>
</gene>
<evidence type="ECO:0000256" key="3">
    <source>
        <dbReference type="ARBA" id="ARBA00023210"/>
    </source>
</evidence>
<proteinExistence type="inferred from homology"/>
<sequence>MSNTPIELKGSSFTLSVVHLHDANPEVIRQALEDKIAQAPAFLRHAPVVVNISSIENVVDWRAMQEAIATTGLRIIGVSGCKVPRLKAEIDRTGIPLLTEGKEIKPRQAPPEPVVAPPVVNQITKTRLIDLPVRSGQRIYAPNCDLIVTNHVSAGAELIADGNIHVYGMMRGRALAGAGGDREAQIFCSHLTAELVSIAGEYWLSDNIPAEFYGKAARLRLGDNALTIQPLS</sequence>
<comment type="subunit">
    <text evidence="6">Interacts with MinD and FtsZ.</text>
</comment>
<dbReference type="FunFam" id="2.160.20.70:FF:000002">
    <property type="entry name" value="Probable septum site-determining protein MinC"/>
    <property type="match status" value="1"/>
</dbReference>
<dbReference type="GO" id="GO:0051302">
    <property type="term" value="P:regulation of cell division"/>
    <property type="evidence" value="ECO:0007669"/>
    <property type="project" value="InterPro"/>
</dbReference>
<keyword evidence="3 6" id="KW-0717">Septation</keyword>
<dbReference type="InterPro" id="IPR036145">
    <property type="entry name" value="MinC_C_sf"/>
</dbReference>
<keyword evidence="2 6" id="KW-0132">Cell division</keyword>
<dbReference type="AlphaFoldDB" id="A0A7Z8Z8P7"/>
<dbReference type="NCBIfam" id="TIGR01222">
    <property type="entry name" value="minC"/>
    <property type="match status" value="1"/>
</dbReference>
<dbReference type="Gene3D" id="3.30.70.260">
    <property type="match status" value="1"/>
</dbReference>
<evidence type="ECO:0000259" key="8">
    <source>
        <dbReference type="Pfam" id="PF05209"/>
    </source>
</evidence>